<evidence type="ECO:0000313" key="2">
    <source>
        <dbReference type="EMBL" id="MCJ1962886.1"/>
    </source>
</evidence>
<keyword evidence="3" id="KW-1185">Reference proteome</keyword>
<keyword evidence="1" id="KW-0472">Membrane</keyword>
<accession>A0ABT0AI51</accession>
<dbReference type="Proteomes" id="UP001162802">
    <property type="component" value="Unassembled WGS sequence"/>
</dbReference>
<dbReference type="RefSeq" id="WP_243803192.1">
    <property type="nucleotide sequence ID" value="NZ_JALHAT010000070.1"/>
</dbReference>
<keyword evidence="1" id="KW-0812">Transmembrane</keyword>
<reference evidence="2" key="1">
    <citation type="submission" date="2022-03" db="EMBL/GenBank/DDBJ databases">
        <title>Identification of a novel bacterium isolated from mangrove sediments.</title>
        <authorList>
            <person name="Pan X."/>
        </authorList>
    </citation>
    <scope>NUCLEOTIDE SEQUENCE</scope>
    <source>
        <strain evidence="2">B2637</strain>
    </source>
</reference>
<proteinExistence type="predicted"/>
<feature type="transmembrane region" description="Helical" evidence="1">
    <location>
        <begin position="46"/>
        <end position="64"/>
    </location>
</feature>
<organism evidence="2 3">
    <name type="scientific">Novosphingobium mangrovi</name>
    <name type="common">ex Hu et al. 2023</name>
    <dbReference type="NCBI Taxonomy" id="2930094"/>
    <lineage>
        <taxon>Bacteria</taxon>
        <taxon>Pseudomonadati</taxon>
        <taxon>Pseudomonadota</taxon>
        <taxon>Alphaproteobacteria</taxon>
        <taxon>Sphingomonadales</taxon>
        <taxon>Sphingomonadaceae</taxon>
        <taxon>Novosphingobium</taxon>
    </lineage>
</organism>
<evidence type="ECO:0000313" key="3">
    <source>
        <dbReference type="Proteomes" id="UP001162802"/>
    </source>
</evidence>
<dbReference type="EMBL" id="JALHAT010000070">
    <property type="protein sequence ID" value="MCJ1962886.1"/>
    <property type="molecule type" value="Genomic_DNA"/>
</dbReference>
<comment type="caution">
    <text evidence="2">The sequence shown here is derived from an EMBL/GenBank/DDBJ whole genome shotgun (WGS) entry which is preliminary data.</text>
</comment>
<name>A0ABT0AI51_9SPHN</name>
<sequence>MSTRNTRKAREAARAEKARKEAEARAWFAPKRYGLGSGLPLRWQGWLLYALYFSAIAGCVILFQKDTYGARPGAVALFLAVSALVLPICARRTRGGWRWRWGRTD</sequence>
<gene>
    <name evidence="2" type="ORF">MTR65_19565</name>
</gene>
<evidence type="ECO:0000256" key="1">
    <source>
        <dbReference type="SAM" id="Phobius"/>
    </source>
</evidence>
<keyword evidence="1" id="KW-1133">Transmembrane helix</keyword>
<feature type="transmembrane region" description="Helical" evidence="1">
    <location>
        <begin position="70"/>
        <end position="90"/>
    </location>
</feature>
<protein>
    <submittedName>
        <fullName evidence="2">Uncharacterized protein</fullName>
    </submittedName>
</protein>